<proteinExistence type="inferred from homology"/>
<reference evidence="3" key="1">
    <citation type="submission" date="2024-05" db="EMBL/GenBank/DDBJ databases">
        <authorList>
            <person name="Yang L."/>
            <person name="Pan L."/>
        </authorList>
    </citation>
    <scope>NUCLEOTIDE SEQUENCE</scope>
    <source>
        <strain evidence="3">FCG-7</strain>
    </source>
</reference>
<dbReference type="EMBL" id="CP157355">
    <property type="protein sequence ID" value="XBM00315.1"/>
    <property type="molecule type" value="Genomic_DNA"/>
</dbReference>
<dbReference type="KEGG" id="cmav:ABHF33_14845"/>
<comment type="similarity">
    <text evidence="1">Belongs to the SufE family.</text>
</comment>
<name>A0AAU7F9M3_9NEIS</name>
<dbReference type="Gene3D" id="3.90.1010.10">
    <property type="match status" value="1"/>
</dbReference>
<evidence type="ECO:0000256" key="1">
    <source>
        <dbReference type="ARBA" id="ARBA00010282"/>
    </source>
</evidence>
<sequence length="174" mass="18912">MNTINASSAISLQPAASECADPRFDHPFGNPHHANAIDLAELARQLDAAASWEAKNRLLVQLAKQLPDWSAEQKTPDSKVAGCESQVWLAFSPLGQTENGARWQLAADSDSRIVKGLLALVLTAYNQRSDSGAFDFEAWLNERGMQRFLSASRGNGLRAITRTIGEHLQNQAAA</sequence>
<organism evidence="3">
    <name type="scientific">Chitinibacter mangrovi</name>
    <dbReference type="NCBI Taxonomy" id="3153927"/>
    <lineage>
        <taxon>Bacteria</taxon>
        <taxon>Pseudomonadati</taxon>
        <taxon>Pseudomonadota</taxon>
        <taxon>Betaproteobacteria</taxon>
        <taxon>Neisseriales</taxon>
        <taxon>Chitinibacteraceae</taxon>
        <taxon>Chitinibacter</taxon>
    </lineage>
</organism>
<dbReference type="PANTHER" id="PTHR43597">
    <property type="entry name" value="SULFUR ACCEPTOR PROTEIN CSDE"/>
    <property type="match status" value="1"/>
</dbReference>
<gene>
    <name evidence="3" type="ORF">ABHF33_14845</name>
</gene>
<dbReference type="SUPFAM" id="SSF82649">
    <property type="entry name" value="SufE/NifU"/>
    <property type="match status" value="1"/>
</dbReference>
<evidence type="ECO:0000313" key="3">
    <source>
        <dbReference type="EMBL" id="XBM00315.1"/>
    </source>
</evidence>
<dbReference type="PANTHER" id="PTHR43597:SF5">
    <property type="entry name" value="SUFE-LIKE PROTEIN 2, CHLOROPLASTIC"/>
    <property type="match status" value="1"/>
</dbReference>
<protein>
    <submittedName>
        <fullName evidence="3">SufE family protein</fullName>
    </submittedName>
</protein>
<evidence type="ECO:0000259" key="2">
    <source>
        <dbReference type="Pfam" id="PF02657"/>
    </source>
</evidence>
<dbReference type="InterPro" id="IPR003808">
    <property type="entry name" value="Fe-S_metab-assoc_dom"/>
</dbReference>
<feature type="domain" description="Fe-S metabolism associated" evidence="2">
    <location>
        <begin position="45"/>
        <end position="165"/>
    </location>
</feature>
<accession>A0AAU7F9M3</accession>
<dbReference type="RefSeq" id="WP_348944671.1">
    <property type="nucleotide sequence ID" value="NZ_CP157355.1"/>
</dbReference>
<dbReference type="Pfam" id="PF02657">
    <property type="entry name" value="SufE"/>
    <property type="match status" value="1"/>
</dbReference>
<dbReference type="AlphaFoldDB" id="A0AAU7F9M3"/>